<dbReference type="Pfam" id="PF03358">
    <property type="entry name" value="FMN_red"/>
    <property type="match status" value="1"/>
</dbReference>
<evidence type="ECO:0000313" key="4">
    <source>
        <dbReference type="EMBL" id="MCQ4923662.1"/>
    </source>
</evidence>
<evidence type="ECO:0000313" key="5">
    <source>
        <dbReference type="Proteomes" id="UP001524478"/>
    </source>
</evidence>
<keyword evidence="5" id="KW-1185">Reference proteome</keyword>
<sequence>MEKKWIAILGSPRRGKNTENLMDYYIKELEKRGRKVDKVILSETEQNSCNGCEYCIKNNTCHYNDEISSVIDKIKDVEGIILGSPSYNYNVTSYMKIFIDRLFSLFDFGKGSWSSQLDSKGIKSIVIGVCAGPDSLSMGFTIEAMKRVMMDHGVEILIEESYFGTKRNPVDRNEEIRSDIIRKFDEVFLS</sequence>
<dbReference type="EMBL" id="JANGAC010000007">
    <property type="protein sequence ID" value="MCQ4923662.1"/>
    <property type="molecule type" value="Genomic_DNA"/>
</dbReference>
<evidence type="ECO:0000256" key="1">
    <source>
        <dbReference type="ARBA" id="ARBA00022630"/>
    </source>
</evidence>
<dbReference type="SUPFAM" id="SSF52218">
    <property type="entry name" value="Flavoproteins"/>
    <property type="match status" value="1"/>
</dbReference>
<dbReference type="InterPro" id="IPR005025">
    <property type="entry name" value="FMN_Rdtase-like_dom"/>
</dbReference>
<comment type="caution">
    <text evidence="4">The sequence shown here is derived from an EMBL/GenBank/DDBJ whole genome shotgun (WGS) entry which is preliminary data.</text>
</comment>
<gene>
    <name evidence="4" type="ORF">NE686_11220</name>
</gene>
<keyword evidence="2" id="KW-0288">FMN</keyword>
<evidence type="ECO:0000256" key="2">
    <source>
        <dbReference type="ARBA" id="ARBA00022643"/>
    </source>
</evidence>
<proteinExistence type="predicted"/>
<dbReference type="InterPro" id="IPR051796">
    <property type="entry name" value="ISF_SsuE-like"/>
</dbReference>
<reference evidence="4 5" key="1">
    <citation type="submission" date="2022-06" db="EMBL/GenBank/DDBJ databases">
        <title>Isolation of gut microbiota from human fecal samples.</title>
        <authorList>
            <person name="Pamer E.G."/>
            <person name="Barat B."/>
            <person name="Waligurski E."/>
            <person name="Medina S."/>
            <person name="Paddock L."/>
            <person name="Mostad J."/>
        </authorList>
    </citation>
    <scope>NUCLEOTIDE SEQUENCE [LARGE SCALE GENOMIC DNA]</scope>
    <source>
        <strain evidence="4 5">DFI.7.95</strain>
    </source>
</reference>
<dbReference type="Proteomes" id="UP001524478">
    <property type="component" value="Unassembled WGS sequence"/>
</dbReference>
<dbReference type="InterPro" id="IPR029039">
    <property type="entry name" value="Flavoprotein-like_sf"/>
</dbReference>
<feature type="domain" description="NADPH-dependent FMN reductase-like" evidence="3">
    <location>
        <begin position="4"/>
        <end position="103"/>
    </location>
</feature>
<dbReference type="PANTHER" id="PTHR43278">
    <property type="entry name" value="NAD(P)H-DEPENDENT FMN-CONTAINING OXIDOREDUCTASE YWQN-RELATED"/>
    <property type="match status" value="1"/>
</dbReference>
<keyword evidence="1" id="KW-0285">Flavoprotein</keyword>
<evidence type="ECO:0000259" key="3">
    <source>
        <dbReference type="Pfam" id="PF03358"/>
    </source>
</evidence>
<organism evidence="4 5">
    <name type="scientific">Tissierella carlieri</name>
    <dbReference type="NCBI Taxonomy" id="689904"/>
    <lineage>
        <taxon>Bacteria</taxon>
        <taxon>Bacillati</taxon>
        <taxon>Bacillota</taxon>
        <taxon>Tissierellia</taxon>
        <taxon>Tissierellales</taxon>
        <taxon>Tissierellaceae</taxon>
        <taxon>Tissierella</taxon>
    </lineage>
</organism>
<name>A0ABT1SBE3_9FIRM</name>
<dbReference type="Gene3D" id="3.40.50.360">
    <property type="match status" value="1"/>
</dbReference>
<protein>
    <submittedName>
        <fullName evidence="4">Flavodoxin family protein</fullName>
    </submittedName>
</protein>
<accession>A0ABT1SBE3</accession>
<dbReference type="PANTHER" id="PTHR43278:SF4">
    <property type="entry name" value="NAD(P)H-DEPENDENT FMN-CONTAINING OXIDOREDUCTASE YWQN-RELATED"/>
    <property type="match status" value="1"/>
</dbReference>
<dbReference type="RefSeq" id="WP_256311575.1">
    <property type="nucleotide sequence ID" value="NZ_JANGAC010000007.1"/>
</dbReference>